<organism evidence="7">
    <name type="scientific">uncultured marine microorganism HF4000_ANIW133B20</name>
    <dbReference type="NCBI Taxonomy" id="455528"/>
    <lineage>
        <taxon>unclassified sequences</taxon>
        <taxon>environmental samples</taxon>
    </lineage>
</organism>
<feature type="compositionally biased region" description="Gly residues" evidence="5">
    <location>
        <begin position="554"/>
        <end position="563"/>
    </location>
</feature>
<gene>
    <name evidence="7" type="ORF">ALOHA_HF4000ANIW133B20ctg2g11</name>
</gene>
<feature type="region of interest" description="Disordered" evidence="5">
    <location>
        <begin position="511"/>
        <end position="563"/>
    </location>
</feature>
<dbReference type="Pfam" id="PF05840">
    <property type="entry name" value="Phage_GPA"/>
    <property type="match status" value="1"/>
</dbReference>
<evidence type="ECO:0000313" key="7">
    <source>
        <dbReference type="EMBL" id="ABZ07159.1"/>
    </source>
</evidence>
<proteinExistence type="predicted"/>
<feature type="domain" description="Replication gene A protein-like" evidence="6">
    <location>
        <begin position="108"/>
        <end position="364"/>
    </location>
</feature>
<dbReference type="GO" id="GO:0004519">
    <property type="term" value="F:endonuclease activity"/>
    <property type="evidence" value="ECO:0007669"/>
    <property type="project" value="UniProtKB-KW"/>
</dbReference>
<evidence type="ECO:0000256" key="1">
    <source>
        <dbReference type="ARBA" id="ARBA00022705"/>
    </source>
</evidence>
<evidence type="ECO:0000256" key="5">
    <source>
        <dbReference type="SAM" id="MobiDB-lite"/>
    </source>
</evidence>
<keyword evidence="4" id="KW-0378">Hydrolase</keyword>
<keyword evidence="3" id="KW-0255">Endonuclease</keyword>
<dbReference type="InterPro" id="IPR008766">
    <property type="entry name" value="Replication_gene_A-like"/>
</dbReference>
<dbReference type="GO" id="GO:0006260">
    <property type="term" value="P:DNA replication"/>
    <property type="evidence" value="ECO:0007669"/>
    <property type="project" value="UniProtKB-KW"/>
</dbReference>
<sequence length="563" mass="62452">MLAIEVTGEWLDHKHIRAHFAKYPKRFKPAINRRYVELYQREGRAAANLALLDITEAIGGNKALLAASDDEICAYAKARADECFRLAGYWKDADLALRAMIGLAEKYGIKPQFKGVEKSGQRARLCCELWWRRQLRKVVGRQVEAAAINLGMVSKRAGIYSSDETVARRKGQRRRNAALLETILAVNDEGQEYTLAQLSALGVSNPEIRRMELMARMAGFDSYSRTHGHAAEFYTITAPSRFHAVRSDGKPNPKYKAETPREAQAHLCKGWALSRAALAKEGIKVYGFRVVEPHHDGTPHWHMVLFMQPAHVERVREVLRHYALREDGDEFGASEHRFKFEPIDRKKGSAVGYLAKYISKNINGKGLEDADDFEGGSVTGNAVRVDAWAACWGIRQFQQIGGAGVGVWRELRRLGDAGDDQMGGILPDLVAAADAGDWAGYTALMGGAFAKRRFHAVKVRRVWFDEAMTRYDGAGMERVEGLETRWGDYVKTRLREWVLKRAVRPAWSSVNNCNRGNGDGRENGAFAAPNAGGRSAFRESEARADVSKGASSRGIGGGCHGAA</sequence>
<keyword evidence="1" id="KW-0235">DNA replication</keyword>
<protein>
    <submittedName>
        <fullName evidence="7">Putative bacteriophage replication gene A protein (GPA)</fullName>
    </submittedName>
</protein>
<evidence type="ECO:0000259" key="6">
    <source>
        <dbReference type="Pfam" id="PF05840"/>
    </source>
</evidence>
<evidence type="ECO:0000256" key="2">
    <source>
        <dbReference type="ARBA" id="ARBA00022722"/>
    </source>
</evidence>
<dbReference type="GO" id="GO:0016787">
    <property type="term" value="F:hydrolase activity"/>
    <property type="evidence" value="ECO:0007669"/>
    <property type="project" value="UniProtKB-KW"/>
</dbReference>
<accession>B3T3K0</accession>
<keyword evidence="2" id="KW-0540">Nuclease</keyword>
<evidence type="ECO:0000256" key="4">
    <source>
        <dbReference type="ARBA" id="ARBA00022801"/>
    </source>
</evidence>
<evidence type="ECO:0000256" key="3">
    <source>
        <dbReference type="ARBA" id="ARBA00022759"/>
    </source>
</evidence>
<dbReference type="AlphaFoldDB" id="B3T3K0"/>
<feature type="compositionally biased region" description="Basic and acidic residues" evidence="5">
    <location>
        <begin position="536"/>
        <end position="546"/>
    </location>
</feature>
<dbReference type="EMBL" id="EU016594">
    <property type="protein sequence ID" value="ABZ07159.1"/>
    <property type="molecule type" value="Genomic_DNA"/>
</dbReference>
<reference evidence="7" key="1">
    <citation type="journal article" date="2008" name="ISME J.">
        <title>Genomic patterns of recombination, clonal divergence and environment in marine microbial populations.</title>
        <authorList>
            <person name="Konstantinidis K.T."/>
            <person name="Delong E.F."/>
        </authorList>
    </citation>
    <scope>NUCLEOTIDE SEQUENCE</scope>
</reference>
<name>B3T3K0_9ZZZZ</name>